<dbReference type="Pfam" id="PF13508">
    <property type="entry name" value="Acetyltransf_7"/>
    <property type="match status" value="1"/>
</dbReference>
<feature type="region of interest" description="Disordered" evidence="1">
    <location>
        <begin position="1"/>
        <end position="20"/>
    </location>
</feature>
<dbReference type="EMBL" id="JAPZBU010000012">
    <property type="protein sequence ID" value="KAJ5376326.1"/>
    <property type="molecule type" value="Genomic_DNA"/>
</dbReference>
<dbReference type="PROSITE" id="PS51186">
    <property type="entry name" value="GNAT"/>
    <property type="match status" value="1"/>
</dbReference>
<proteinExistence type="predicted"/>
<name>A0A9W9SCX9_9EURO</name>
<dbReference type="SUPFAM" id="SSF55729">
    <property type="entry name" value="Acyl-CoA N-acyltransferases (Nat)"/>
    <property type="match status" value="1"/>
</dbReference>
<comment type="caution">
    <text evidence="3">The sequence shown here is derived from an EMBL/GenBank/DDBJ whole genome shotgun (WGS) entry which is preliminary data.</text>
</comment>
<evidence type="ECO:0000313" key="3">
    <source>
        <dbReference type="EMBL" id="KAJ5376326.1"/>
    </source>
</evidence>
<organism evidence="3 4">
    <name type="scientific">Penicillium cosmopolitanum</name>
    <dbReference type="NCBI Taxonomy" id="1131564"/>
    <lineage>
        <taxon>Eukaryota</taxon>
        <taxon>Fungi</taxon>
        <taxon>Dikarya</taxon>
        <taxon>Ascomycota</taxon>
        <taxon>Pezizomycotina</taxon>
        <taxon>Eurotiomycetes</taxon>
        <taxon>Eurotiomycetidae</taxon>
        <taxon>Eurotiales</taxon>
        <taxon>Aspergillaceae</taxon>
        <taxon>Penicillium</taxon>
    </lineage>
</organism>
<feature type="domain" description="N-acetyltransferase" evidence="2">
    <location>
        <begin position="180"/>
        <end position="262"/>
    </location>
</feature>
<dbReference type="GO" id="GO:0016747">
    <property type="term" value="F:acyltransferase activity, transferring groups other than amino-acyl groups"/>
    <property type="evidence" value="ECO:0007669"/>
    <property type="project" value="InterPro"/>
</dbReference>
<reference evidence="3" key="2">
    <citation type="journal article" date="2023" name="IMA Fungus">
        <title>Comparative genomic study of the Penicillium genus elucidates a diverse pangenome and 15 lateral gene transfer events.</title>
        <authorList>
            <person name="Petersen C."/>
            <person name="Sorensen T."/>
            <person name="Nielsen M.R."/>
            <person name="Sondergaard T.E."/>
            <person name="Sorensen J.L."/>
            <person name="Fitzpatrick D.A."/>
            <person name="Frisvad J.C."/>
            <person name="Nielsen K.L."/>
        </authorList>
    </citation>
    <scope>NUCLEOTIDE SEQUENCE</scope>
    <source>
        <strain evidence="3">IBT 29677</strain>
    </source>
</reference>
<reference evidence="3" key="1">
    <citation type="submission" date="2022-12" db="EMBL/GenBank/DDBJ databases">
        <authorList>
            <person name="Petersen C."/>
        </authorList>
    </citation>
    <scope>NUCLEOTIDE SEQUENCE</scope>
    <source>
        <strain evidence="3">IBT 29677</strain>
    </source>
</reference>
<dbReference type="CDD" id="cd04301">
    <property type="entry name" value="NAT_SF"/>
    <property type="match status" value="1"/>
</dbReference>
<dbReference type="Proteomes" id="UP001147747">
    <property type="component" value="Unassembled WGS sequence"/>
</dbReference>
<dbReference type="InterPro" id="IPR052523">
    <property type="entry name" value="Trichothecene_AcTrans"/>
</dbReference>
<evidence type="ECO:0000313" key="4">
    <source>
        <dbReference type="Proteomes" id="UP001147747"/>
    </source>
</evidence>
<dbReference type="InterPro" id="IPR000182">
    <property type="entry name" value="GNAT_dom"/>
</dbReference>
<dbReference type="PANTHER" id="PTHR42791">
    <property type="entry name" value="GNAT FAMILY ACETYLTRANSFERASE"/>
    <property type="match status" value="1"/>
</dbReference>
<dbReference type="OrthoDB" id="410198at2759"/>
<keyword evidence="4" id="KW-1185">Reference proteome</keyword>
<accession>A0A9W9SCX9</accession>
<dbReference type="AlphaFoldDB" id="A0A9W9SCX9"/>
<protein>
    <recommendedName>
        <fullName evidence="2">N-acetyltransferase domain-containing protein</fullName>
    </recommendedName>
</protein>
<evidence type="ECO:0000256" key="1">
    <source>
        <dbReference type="SAM" id="MobiDB-lite"/>
    </source>
</evidence>
<gene>
    <name evidence="3" type="ORF">N7509_013212</name>
</gene>
<evidence type="ECO:0000259" key="2">
    <source>
        <dbReference type="PROSITE" id="PS51186"/>
    </source>
</evidence>
<sequence>MATPAAKAAPSYDAPSDTSAGPEKFVVRPARFSDVSTIAHNSTKAYWLSPMDQFLAPRAPEYPDDMLRMYRQITRRRLVAGDSVTLVACLASDMDTPVGHISFMRQGNDAGAKAFKRSVASNSLFRLWLCILTWVFWVYDKVDEIVKPPCAFDPAAIKQLGEWNRAGDAKYWTSHPERTNKWYIPNLVIHPDYQGKGIGKLLVTIVLQRAQSERDIVGLMASSHGEFLYRKLGFERLGDFTNRPPTEGPDQKGGGYMLWYPEGVRHTD</sequence>
<dbReference type="RefSeq" id="XP_056481356.1">
    <property type="nucleotide sequence ID" value="XM_056637849.1"/>
</dbReference>
<dbReference type="GeneID" id="81376829"/>
<dbReference type="InterPro" id="IPR016181">
    <property type="entry name" value="Acyl_CoA_acyltransferase"/>
</dbReference>
<dbReference type="PANTHER" id="PTHR42791:SF16">
    <property type="entry name" value="N-ACETYLTRANSFERASE DOMAIN-CONTAINING PROTEIN"/>
    <property type="match status" value="1"/>
</dbReference>
<dbReference type="Gene3D" id="3.40.630.30">
    <property type="match status" value="1"/>
</dbReference>